<keyword evidence="1" id="KW-0732">Signal</keyword>
<organism evidence="3">
    <name type="scientific">Leptosphaeria maculans (strain JN3 / isolate v23.1.3 / race Av1-4-5-6-7-8)</name>
    <name type="common">Blackleg fungus</name>
    <name type="synonym">Phoma lingam</name>
    <dbReference type="NCBI Taxonomy" id="985895"/>
    <lineage>
        <taxon>Eukaryota</taxon>
        <taxon>Fungi</taxon>
        <taxon>Dikarya</taxon>
        <taxon>Ascomycota</taxon>
        <taxon>Pezizomycotina</taxon>
        <taxon>Dothideomycetes</taxon>
        <taxon>Pleosporomycetidae</taxon>
        <taxon>Pleosporales</taxon>
        <taxon>Pleosporineae</taxon>
        <taxon>Leptosphaeriaceae</taxon>
        <taxon>Plenodomus</taxon>
        <taxon>Plenodomus lingam/Leptosphaeria maculans species complex</taxon>
    </lineage>
</organism>
<evidence type="ECO:0000313" key="2">
    <source>
        <dbReference type="EMBL" id="CBX98343.1"/>
    </source>
</evidence>
<name>E5A3Z8_LEPMJ</name>
<feature type="signal peptide" evidence="1">
    <location>
        <begin position="1"/>
        <end position="21"/>
    </location>
</feature>
<evidence type="ECO:0000256" key="1">
    <source>
        <dbReference type="SAM" id="SignalP"/>
    </source>
</evidence>
<dbReference type="HOGENOM" id="CLU_2758250_0_0_1"/>
<dbReference type="AlphaFoldDB" id="E5A3Z8"/>
<gene>
    <name evidence="2" type="ORF">LEMA_uP097520.1</name>
</gene>
<protein>
    <submittedName>
        <fullName evidence="2">Predicted protein</fullName>
    </submittedName>
</protein>
<accession>E5A3Z8</accession>
<keyword evidence="3" id="KW-1185">Reference proteome</keyword>
<dbReference type="Proteomes" id="UP000002668">
    <property type="component" value="Genome"/>
</dbReference>
<reference evidence="3" key="1">
    <citation type="journal article" date="2011" name="Nat. Commun.">
        <title>Effector diversification within compartments of the Leptosphaeria maculans genome affected by Repeat-Induced Point mutations.</title>
        <authorList>
            <person name="Rouxel T."/>
            <person name="Grandaubert J."/>
            <person name="Hane J.K."/>
            <person name="Hoede C."/>
            <person name="van de Wouw A.P."/>
            <person name="Couloux A."/>
            <person name="Dominguez V."/>
            <person name="Anthouard V."/>
            <person name="Bally P."/>
            <person name="Bourras S."/>
            <person name="Cozijnsen A.J."/>
            <person name="Ciuffetti L.M."/>
            <person name="Degrave A."/>
            <person name="Dilmaghani A."/>
            <person name="Duret L."/>
            <person name="Fudal I."/>
            <person name="Goodwin S.B."/>
            <person name="Gout L."/>
            <person name="Glaser N."/>
            <person name="Linglin J."/>
            <person name="Kema G.H.J."/>
            <person name="Lapalu N."/>
            <person name="Lawrence C.B."/>
            <person name="May K."/>
            <person name="Meyer M."/>
            <person name="Ollivier B."/>
            <person name="Poulain J."/>
            <person name="Schoch C.L."/>
            <person name="Simon A."/>
            <person name="Spatafora J.W."/>
            <person name="Stachowiak A."/>
            <person name="Turgeon B.G."/>
            <person name="Tyler B.M."/>
            <person name="Vincent D."/>
            <person name="Weissenbach J."/>
            <person name="Amselem J."/>
            <person name="Quesneville H."/>
            <person name="Oliver R.P."/>
            <person name="Wincker P."/>
            <person name="Balesdent M.-H."/>
            <person name="Howlett B.J."/>
        </authorList>
    </citation>
    <scope>NUCLEOTIDE SEQUENCE [LARGE SCALE GENOMIC DNA]</scope>
    <source>
        <strain evidence="3">JN3 / isolate v23.1.3 / race Av1-4-5-6-7-8</strain>
    </source>
</reference>
<sequence length="70" mass="7903">MRMLLLLLLLLLPIYLLFTLADHEARRLLARSCVAPELKIGRSWALESFVVETTYAIMFYLSAVFGGGTL</sequence>
<evidence type="ECO:0000313" key="3">
    <source>
        <dbReference type="Proteomes" id="UP000002668"/>
    </source>
</evidence>
<proteinExistence type="predicted"/>
<dbReference type="InParanoid" id="E5A3Z8"/>
<dbReference type="EMBL" id="FP929133">
    <property type="protein sequence ID" value="CBX98343.1"/>
    <property type="molecule type" value="Genomic_DNA"/>
</dbReference>
<dbReference type="VEuPathDB" id="FungiDB:LEMA_uP097520.1"/>
<feature type="chain" id="PRO_5003194799" evidence="1">
    <location>
        <begin position="22"/>
        <end position="70"/>
    </location>
</feature>